<sequence length="70" mass="8172">MVNFNGRGLMRLLTLFIKVLHCWLQLNYATGYYLTHPHANARDCSLILASVEESFGFSLYRHYLSLYQLS</sequence>
<organism evidence="2 3">
    <name type="scientific">Psophocarpus tetragonolobus</name>
    <name type="common">Winged bean</name>
    <name type="synonym">Dolichos tetragonolobus</name>
    <dbReference type="NCBI Taxonomy" id="3891"/>
    <lineage>
        <taxon>Eukaryota</taxon>
        <taxon>Viridiplantae</taxon>
        <taxon>Streptophyta</taxon>
        <taxon>Embryophyta</taxon>
        <taxon>Tracheophyta</taxon>
        <taxon>Spermatophyta</taxon>
        <taxon>Magnoliopsida</taxon>
        <taxon>eudicotyledons</taxon>
        <taxon>Gunneridae</taxon>
        <taxon>Pentapetalae</taxon>
        <taxon>rosids</taxon>
        <taxon>fabids</taxon>
        <taxon>Fabales</taxon>
        <taxon>Fabaceae</taxon>
        <taxon>Papilionoideae</taxon>
        <taxon>50 kb inversion clade</taxon>
        <taxon>NPAAA clade</taxon>
        <taxon>indigoferoid/millettioid clade</taxon>
        <taxon>Phaseoleae</taxon>
        <taxon>Psophocarpus</taxon>
    </lineage>
</organism>
<protein>
    <recommendedName>
        <fullName evidence="4">Secreted protein</fullName>
    </recommendedName>
</protein>
<reference evidence="2 3" key="1">
    <citation type="submission" date="2024-01" db="EMBL/GenBank/DDBJ databases">
        <title>The genomes of 5 underutilized Papilionoideae crops provide insights into root nodulation and disease resistanc.</title>
        <authorList>
            <person name="Jiang F."/>
        </authorList>
    </citation>
    <scope>NUCLEOTIDE SEQUENCE [LARGE SCALE GENOMIC DNA]</scope>
    <source>
        <strain evidence="2">DUOXIRENSHENG_FW03</strain>
        <tissue evidence="2">Leaves</tissue>
    </source>
</reference>
<dbReference type="AlphaFoldDB" id="A0AAN9SUF7"/>
<feature type="chain" id="PRO_5042827379" description="Secreted protein" evidence="1">
    <location>
        <begin position="30"/>
        <end position="70"/>
    </location>
</feature>
<evidence type="ECO:0000313" key="2">
    <source>
        <dbReference type="EMBL" id="KAK7404900.1"/>
    </source>
</evidence>
<keyword evidence="3" id="KW-1185">Reference proteome</keyword>
<dbReference type="Proteomes" id="UP001386955">
    <property type="component" value="Unassembled WGS sequence"/>
</dbReference>
<dbReference type="EMBL" id="JAYMYS010000002">
    <property type="protein sequence ID" value="KAK7404900.1"/>
    <property type="molecule type" value="Genomic_DNA"/>
</dbReference>
<gene>
    <name evidence="2" type="ORF">VNO78_05944</name>
</gene>
<evidence type="ECO:0008006" key="4">
    <source>
        <dbReference type="Google" id="ProtNLM"/>
    </source>
</evidence>
<keyword evidence="1" id="KW-0732">Signal</keyword>
<accession>A0AAN9SUF7</accession>
<comment type="caution">
    <text evidence="2">The sequence shown here is derived from an EMBL/GenBank/DDBJ whole genome shotgun (WGS) entry which is preliminary data.</text>
</comment>
<name>A0AAN9SUF7_PSOTE</name>
<evidence type="ECO:0000313" key="3">
    <source>
        <dbReference type="Proteomes" id="UP001386955"/>
    </source>
</evidence>
<feature type="signal peptide" evidence="1">
    <location>
        <begin position="1"/>
        <end position="29"/>
    </location>
</feature>
<proteinExistence type="predicted"/>
<evidence type="ECO:0000256" key="1">
    <source>
        <dbReference type="SAM" id="SignalP"/>
    </source>
</evidence>